<dbReference type="Gene3D" id="2.60.120.200">
    <property type="match status" value="1"/>
</dbReference>
<name>A0A0D3I4U9_EMIH1</name>
<dbReference type="InterPro" id="IPR013320">
    <property type="entry name" value="ConA-like_dom_sf"/>
</dbReference>
<sequence>MSLPIGQRRLTPVVILSLVVAAALGKKTRPTGSLQALYDFSRADCLAGSFGKSSGKSASLGAVAVAGSGSHCLEGVGLGMDGARSGTAAASAGTISDALPAITSSGAYSLEVWVRAAPQSSDASLPILAIGTEGAFQDSSPCDKDLFGVALMQRGNKVEVQLASSSYSSRADSYNCIVIGPEVHAGSSDFFTATAADLGPPVQIMVVVQTGKPAKVYHNGKPVAGLIDALSAQQSDVSTYALQPQFDLWTDAYKLLLGPVPYTKGAKVGWDGELLLVAMHSSALTAAQVQDSYSAWLADSAPLAGELALTTVEDTPFLITLNGTDPFDAKYNPTGASKLSYTVTKLPAPEHGFLIAGHAGAKAPPSGATPLTGPTKLSSASLWFTPYPDLFGTAAATFEYQVSDSKGGASEAATVTIDITP</sequence>
<evidence type="ECO:0000313" key="2">
    <source>
        <dbReference type="EnsemblProtists" id="EOD06284"/>
    </source>
</evidence>
<dbReference type="RefSeq" id="XP_005758713.1">
    <property type="nucleotide sequence ID" value="XM_005758656.1"/>
</dbReference>
<dbReference type="KEGG" id="ehx:EMIHUDRAFT_249938"/>
<accession>A0A0D3I4U9</accession>
<keyword evidence="1" id="KW-0732">Signal</keyword>
<reference evidence="3" key="1">
    <citation type="journal article" date="2013" name="Nature">
        <title>Pan genome of the phytoplankton Emiliania underpins its global distribution.</title>
        <authorList>
            <person name="Read B.A."/>
            <person name="Kegel J."/>
            <person name="Klute M.J."/>
            <person name="Kuo A."/>
            <person name="Lefebvre S.C."/>
            <person name="Maumus F."/>
            <person name="Mayer C."/>
            <person name="Miller J."/>
            <person name="Monier A."/>
            <person name="Salamov A."/>
            <person name="Young J."/>
            <person name="Aguilar M."/>
            <person name="Claverie J.M."/>
            <person name="Frickenhaus S."/>
            <person name="Gonzalez K."/>
            <person name="Herman E.K."/>
            <person name="Lin Y.C."/>
            <person name="Napier J."/>
            <person name="Ogata H."/>
            <person name="Sarno A.F."/>
            <person name="Shmutz J."/>
            <person name="Schroeder D."/>
            <person name="de Vargas C."/>
            <person name="Verret F."/>
            <person name="von Dassow P."/>
            <person name="Valentin K."/>
            <person name="Van de Peer Y."/>
            <person name="Wheeler G."/>
            <person name="Dacks J.B."/>
            <person name="Delwiche C.F."/>
            <person name="Dyhrman S.T."/>
            <person name="Glockner G."/>
            <person name="John U."/>
            <person name="Richards T."/>
            <person name="Worden A.Z."/>
            <person name="Zhang X."/>
            <person name="Grigoriev I.V."/>
            <person name="Allen A.E."/>
            <person name="Bidle K."/>
            <person name="Borodovsky M."/>
            <person name="Bowler C."/>
            <person name="Brownlee C."/>
            <person name="Cock J.M."/>
            <person name="Elias M."/>
            <person name="Gladyshev V.N."/>
            <person name="Groth M."/>
            <person name="Guda C."/>
            <person name="Hadaegh A."/>
            <person name="Iglesias-Rodriguez M.D."/>
            <person name="Jenkins J."/>
            <person name="Jones B.M."/>
            <person name="Lawson T."/>
            <person name="Leese F."/>
            <person name="Lindquist E."/>
            <person name="Lobanov A."/>
            <person name="Lomsadze A."/>
            <person name="Malik S.B."/>
            <person name="Marsh M.E."/>
            <person name="Mackinder L."/>
            <person name="Mock T."/>
            <person name="Mueller-Roeber B."/>
            <person name="Pagarete A."/>
            <person name="Parker M."/>
            <person name="Probert I."/>
            <person name="Quesneville H."/>
            <person name="Raines C."/>
            <person name="Rensing S.A."/>
            <person name="Riano-Pachon D.M."/>
            <person name="Richier S."/>
            <person name="Rokitta S."/>
            <person name="Shiraiwa Y."/>
            <person name="Soanes D.M."/>
            <person name="van der Giezen M."/>
            <person name="Wahlund T.M."/>
            <person name="Williams B."/>
            <person name="Wilson W."/>
            <person name="Wolfe G."/>
            <person name="Wurch L.L."/>
        </authorList>
    </citation>
    <scope>NUCLEOTIDE SEQUENCE</scope>
</reference>
<feature type="signal peptide" evidence="1">
    <location>
        <begin position="1"/>
        <end position="25"/>
    </location>
</feature>
<evidence type="ECO:0000313" key="3">
    <source>
        <dbReference type="Proteomes" id="UP000013827"/>
    </source>
</evidence>
<dbReference type="PaxDb" id="2903-EOD06284"/>
<dbReference type="Proteomes" id="UP000013827">
    <property type="component" value="Unassembled WGS sequence"/>
</dbReference>
<dbReference type="SUPFAM" id="SSF49899">
    <property type="entry name" value="Concanavalin A-like lectins/glucanases"/>
    <property type="match status" value="1"/>
</dbReference>
<feature type="chain" id="PRO_5044290913" evidence="1">
    <location>
        <begin position="26"/>
        <end position="421"/>
    </location>
</feature>
<dbReference type="Pfam" id="PF17963">
    <property type="entry name" value="Big_9"/>
    <property type="match status" value="1"/>
</dbReference>
<organism evidence="2 3">
    <name type="scientific">Emiliania huxleyi (strain CCMP1516)</name>
    <dbReference type="NCBI Taxonomy" id="280463"/>
    <lineage>
        <taxon>Eukaryota</taxon>
        <taxon>Haptista</taxon>
        <taxon>Haptophyta</taxon>
        <taxon>Prymnesiophyceae</taxon>
        <taxon>Isochrysidales</taxon>
        <taxon>Noelaerhabdaceae</taxon>
        <taxon>Emiliania</taxon>
    </lineage>
</organism>
<proteinExistence type="predicted"/>
<dbReference type="HOGENOM" id="CLU_653154_0_0_1"/>
<dbReference type="AlphaFoldDB" id="A0A0D3I4U9"/>
<dbReference type="GeneID" id="17252435"/>
<dbReference type="eggNOG" id="ENOG502SX36">
    <property type="taxonomic scope" value="Eukaryota"/>
</dbReference>
<evidence type="ECO:0000256" key="1">
    <source>
        <dbReference type="SAM" id="SignalP"/>
    </source>
</evidence>
<protein>
    <submittedName>
        <fullName evidence="2">Uncharacterized protein</fullName>
    </submittedName>
</protein>
<dbReference type="EnsemblProtists" id="EOD06284">
    <property type="protein sequence ID" value="EOD06284"/>
    <property type="gene ID" value="EMIHUDRAFT_249938"/>
</dbReference>
<keyword evidence="3" id="KW-1185">Reference proteome</keyword>
<reference evidence="2" key="2">
    <citation type="submission" date="2024-10" db="UniProtKB">
        <authorList>
            <consortium name="EnsemblProtists"/>
        </authorList>
    </citation>
    <scope>IDENTIFICATION</scope>
</reference>